<feature type="compositionally biased region" description="Basic and acidic residues" evidence="15">
    <location>
        <begin position="599"/>
        <end position="616"/>
    </location>
</feature>
<evidence type="ECO:0000256" key="1">
    <source>
        <dbReference type="ARBA" id="ARBA00004123"/>
    </source>
</evidence>
<comment type="similarity">
    <text evidence="3">Belongs to the Mediator complex subunit 9 family.</text>
</comment>
<keyword evidence="6" id="KW-0805">Transcription regulation</keyword>
<keyword evidence="11" id="KW-0505">Motor protein</keyword>
<comment type="caution">
    <text evidence="18">The sequence shown here is derived from an EMBL/GenBank/DDBJ whole genome shotgun (WGS) entry which is preliminary data.</text>
</comment>
<evidence type="ECO:0000256" key="11">
    <source>
        <dbReference type="ARBA" id="ARBA00023175"/>
    </source>
</evidence>
<dbReference type="Proteomes" id="UP000664521">
    <property type="component" value="Unassembled WGS sequence"/>
</dbReference>
<feature type="compositionally biased region" description="Basic and acidic residues" evidence="15">
    <location>
        <begin position="38"/>
        <end position="68"/>
    </location>
</feature>
<keyword evidence="9" id="KW-0010">Activator</keyword>
<organism evidence="18 19">
    <name type="scientific">Heterodermia speciosa</name>
    <dbReference type="NCBI Taxonomy" id="116794"/>
    <lineage>
        <taxon>Eukaryota</taxon>
        <taxon>Fungi</taxon>
        <taxon>Dikarya</taxon>
        <taxon>Ascomycota</taxon>
        <taxon>Pezizomycotina</taxon>
        <taxon>Lecanoromycetes</taxon>
        <taxon>OSLEUM clade</taxon>
        <taxon>Lecanoromycetidae</taxon>
        <taxon>Caliciales</taxon>
        <taxon>Physciaceae</taxon>
        <taxon>Heterodermia</taxon>
    </lineage>
</organism>
<evidence type="ECO:0000259" key="17">
    <source>
        <dbReference type="Pfam" id="PF10495"/>
    </source>
</evidence>
<dbReference type="PANTHER" id="PTHR46349:SF6">
    <property type="entry name" value="MYOSIN-6-LIKE"/>
    <property type="match status" value="1"/>
</dbReference>
<evidence type="ECO:0008006" key="20">
    <source>
        <dbReference type="Google" id="ProtNLM"/>
    </source>
</evidence>
<dbReference type="OrthoDB" id="10255000at2759"/>
<feature type="region of interest" description="Disordered" evidence="15">
    <location>
        <begin position="92"/>
        <end position="161"/>
    </location>
</feature>
<dbReference type="Pfam" id="PF07544">
    <property type="entry name" value="Med9"/>
    <property type="match status" value="1"/>
</dbReference>
<evidence type="ECO:0000259" key="16">
    <source>
        <dbReference type="Pfam" id="PF07989"/>
    </source>
</evidence>
<dbReference type="PANTHER" id="PTHR46349">
    <property type="entry name" value="CINGULIN-LIKE PROTEIN 1-RELATED"/>
    <property type="match status" value="1"/>
</dbReference>
<keyword evidence="5" id="KW-0597">Phosphoprotein</keyword>
<feature type="compositionally biased region" description="Polar residues" evidence="15">
    <location>
        <begin position="632"/>
        <end position="644"/>
    </location>
</feature>
<accession>A0A8H3FGW1</accession>
<keyword evidence="13" id="KW-0539">Nucleus</keyword>
<gene>
    <name evidence="18" type="ORF">HETSPECPRED_005326</name>
</gene>
<feature type="compositionally biased region" description="Polar residues" evidence="15">
    <location>
        <begin position="147"/>
        <end position="156"/>
    </location>
</feature>
<evidence type="ECO:0000256" key="6">
    <source>
        <dbReference type="ARBA" id="ARBA00023015"/>
    </source>
</evidence>
<evidence type="ECO:0000256" key="10">
    <source>
        <dbReference type="ARBA" id="ARBA00023163"/>
    </source>
</evidence>
<feature type="region of interest" description="Disordered" evidence="15">
    <location>
        <begin position="37"/>
        <end position="80"/>
    </location>
</feature>
<evidence type="ECO:0000256" key="5">
    <source>
        <dbReference type="ARBA" id="ARBA00022553"/>
    </source>
</evidence>
<dbReference type="GO" id="GO:0006357">
    <property type="term" value="P:regulation of transcription by RNA polymerase II"/>
    <property type="evidence" value="ECO:0007669"/>
    <property type="project" value="InterPro"/>
</dbReference>
<evidence type="ECO:0000256" key="9">
    <source>
        <dbReference type="ARBA" id="ARBA00023159"/>
    </source>
</evidence>
<feature type="compositionally biased region" description="Basic and acidic residues" evidence="15">
    <location>
        <begin position="349"/>
        <end position="363"/>
    </location>
</feature>
<keyword evidence="7 14" id="KW-0175">Coiled coil</keyword>
<evidence type="ECO:0000313" key="19">
    <source>
        <dbReference type="Proteomes" id="UP000664521"/>
    </source>
</evidence>
<feature type="region of interest" description="Disordered" evidence="15">
    <location>
        <begin position="1035"/>
        <end position="1075"/>
    </location>
</feature>
<dbReference type="EMBL" id="CAJPDS010000033">
    <property type="protein sequence ID" value="CAF9923445.1"/>
    <property type="molecule type" value="Genomic_DNA"/>
</dbReference>
<keyword evidence="8" id="KW-0518">Myosin</keyword>
<evidence type="ECO:0000256" key="12">
    <source>
        <dbReference type="ARBA" id="ARBA00023212"/>
    </source>
</evidence>
<feature type="compositionally biased region" description="Pro residues" evidence="15">
    <location>
        <begin position="1449"/>
        <end position="1461"/>
    </location>
</feature>
<dbReference type="GO" id="GO:0016592">
    <property type="term" value="C:mediator complex"/>
    <property type="evidence" value="ECO:0007669"/>
    <property type="project" value="InterPro"/>
</dbReference>
<dbReference type="GO" id="GO:0003712">
    <property type="term" value="F:transcription coregulator activity"/>
    <property type="evidence" value="ECO:0007669"/>
    <property type="project" value="InterPro"/>
</dbReference>
<feature type="coiled-coil region" evidence="14">
    <location>
        <begin position="1545"/>
        <end position="1579"/>
    </location>
</feature>
<feature type="compositionally biased region" description="Low complexity" evidence="15">
    <location>
        <begin position="1462"/>
        <end position="1478"/>
    </location>
</feature>
<evidence type="ECO:0000256" key="4">
    <source>
        <dbReference type="ARBA" id="ARBA00022490"/>
    </source>
</evidence>
<feature type="domain" description="Pericentrin/AKAP-450 centrosomal targeting" evidence="17">
    <location>
        <begin position="1272"/>
        <end position="1347"/>
    </location>
</feature>
<evidence type="ECO:0000313" key="18">
    <source>
        <dbReference type="EMBL" id="CAF9923445.1"/>
    </source>
</evidence>
<keyword evidence="4" id="KW-0963">Cytoplasm</keyword>
<evidence type="ECO:0000256" key="15">
    <source>
        <dbReference type="SAM" id="MobiDB-lite"/>
    </source>
</evidence>
<feature type="region of interest" description="Disordered" evidence="15">
    <location>
        <begin position="587"/>
        <end position="654"/>
    </location>
</feature>
<feature type="region of interest" description="Disordered" evidence="15">
    <location>
        <begin position="348"/>
        <end position="376"/>
    </location>
</feature>
<dbReference type="Gene3D" id="1.10.287.1490">
    <property type="match status" value="2"/>
</dbReference>
<dbReference type="InterPro" id="IPR011425">
    <property type="entry name" value="Med9"/>
</dbReference>
<feature type="region of interest" description="Disordered" evidence="15">
    <location>
        <begin position="1364"/>
        <end position="1521"/>
    </location>
</feature>
<proteinExistence type="inferred from homology"/>
<keyword evidence="10" id="KW-0804">Transcription</keyword>
<dbReference type="GO" id="GO:0005815">
    <property type="term" value="C:microtubule organizing center"/>
    <property type="evidence" value="ECO:0007669"/>
    <property type="project" value="UniProtKB-SubCell"/>
</dbReference>
<feature type="compositionally biased region" description="Basic and acidic residues" evidence="15">
    <location>
        <begin position="1036"/>
        <end position="1063"/>
    </location>
</feature>
<name>A0A8H3FGW1_9LECA</name>
<evidence type="ECO:0000256" key="7">
    <source>
        <dbReference type="ARBA" id="ARBA00023054"/>
    </source>
</evidence>
<evidence type="ECO:0000256" key="13">
    <source>
        <dbReference type="ARBA" id="ARBA00023242"/>
    </source>
</evidence>
<keyword evidence="19" id="KW-1185">Reference proteome</keyword>
<feature type="domain" description="Centrosomin N-terminal motif 1" evidence="16">
    <location>
        <begin position="176"/>
        <end position="249"/>
    </location>
</feature>
<evidence type="ECO:0000256" key="8">
    <source>
        <dbReference type="ARBA" id="ARBA00023123"/>
    </source>
</evidence>
<dbReference type="Pfam" id="PF07989">
    <property type="entry name" value="Cnn_1N"/>
    <property type="match status" value="1"/>
</dbReference>
<comment type="subcellular location">
    <subcellularLocation>
        <location evidence="2">Cytoplasm</location>
        <location evidence="2">Cytoskeleton</location>
        <location evidence="2">Microtubule organizing center</location>
    </subcellularLocation>
    <subcellularLocation>
        <location evidence="1">Nucleus</location>
    </subcellularLocation>
</comment>
<dbReference type="InterPro" id="IPR012943">
    <property type="entry name" value="Cnn_1N"/>
</dbReference>
<evidence type="ECO:0000256" key="3">
    <source>
        <dbReference type="ARBA" id="ARBA00008089"/>
    </source>
</evidence>
<dbReference type="Pfam" id="PF10495">
    <property type="entry name" value="PACT_coil_coil"/>
    <property type="match status" value="1"/>
</dbReference>
<sequence>MAYVETPRTDAGNATFMTNGHNLEDFSVENSFVAPSRGNDDLLHQMRKGRGPDLKTPRARHPLADRHNPPNNPRPGEFTPLLKSVTKNNFNRTNKARGVPQTPAFLKDGFKGADTPGLPGIESSKIYGEETGSLAGGDDDGTPVPQDASSSAQSTPVALPNRDSAGVLTAEGNAMTLREQENIINKIEKENFGLKLKIHFLDETLKKAGPGYHEAALKENTDLKVDRITLQKELAQARKTLTRAERELEQYRLHLQEVQKDIQRKHIDEDLRRELESLKESVAAKDVEIDGLRRKVSTADRNEEEIEKLRGDIEDLEAESREKDRAVEDREDEIDRLKERLEKDSDELASLREDLESEKKRNDDLEDAQDEKAKQAEQVAEVRQALKDALEAKEQAVNDLQELQEEVANKSMYPKGLSRQAEQKTSQLRSDLAALHQQNSILGKNFEDKSSEVKKLADQLRGVEHDSERRQRLLEEENKVLRHENDATGKKNKVLAGQVQTLERDFRAKSEDKDLLHSRHDALTAESRALQVDLSKARSKIDELEEGLDDERQHALDNDRQLRSEAKDEINRLSEDIVRLRQQLENMASQHSADQDQWESQRKDLQSQKQRADERSTGLQRTVNKLQEMEGSLSSRESKLQQALESEKQRHNSETAVLEHQIQELNGEISEKRQALESLRVDLAKSKDDLIASTEDQATFEEKIQALEDEIEVLQSGLDDEADNARDELRRVQQEFEAVQSQLNVTKQDLSRAEASHADTKAQLSSCQLRLQSEGESEAALASRLEKVEVQLEQTKAQKQSLQDRLATNNLELHALRTSVAEVGAERDEMKSQLRQMQNQVDETFRLDQEKVDLRTSLLRLENDVGRLREERKGLVEKTQVTEKELEAEIERASTEEGRLSDEVEELQRRLSSASGSRDRELHSAKQKVVRLEKEVQDLRDHLGQGEDHSMRATELEVLQSNLEAARSREAEYVRRDLTQKDSIRDHKQSIARLERQIHQLEISRLAVDSPKSSVNGSARKSELAEVRQQLADSRQQLKDLRTTSRETERSLQRRLVDSERQAQSESESYDQQREQLEVDLANCREEISYHVSKATATEKSITRLRTRITNLESSLQAARAATQSPAEDDKTMADERAELHEMLKDAKLAAEDLKLQISSRQTLLDTASARDNELRAQLKRIREERSLQSQKSTALASELDSVQASYEAVLDKLTRKQQQWDEERKAIVSKVRFTNMSISEKGDSAQMEAAEKRHGAELKGLATQIQWLRARLGREEGFRVGLAYEKRYLTMRCDMYEACNKVDLELLTRMGVAPKREPQPRKTPKLKVVATMVLASCRMKRQASEWTQQKKLKASLVKGLENLRNEQKKGKGKKGRLTNRIPSQYFLTPIESPPSRLRVPGSKHNPASPRPEHQTTTTPDNPPHRQTQKTDKKPQSQPKMPTATHPSSPSPSPIHPPPPSTFDLLPPLHTLLTHLLLPAPPPSRPQSQSPHPTTSSPAATTTTPLPLSQLTTSSSQHLSPKTISAAASAVKIKIRKARVAVQGLADVERTVEEQEVEIGELEEEVRRLRGVLGELGREGERGVERVGGSDVMVA</sequence>
<evidence type="ECO:0000256" key="2">
    <source>
        <dbReference type="ARBA" id="ARBA00004267"/>
    </source>
</evidence>
<dbReference type="GO" id="GO:0005737">
    <property type="term" value="C:cytoplasm"/>
    <property type="evidence" value="ECO:0007669"/>
    <property type="project" value="UniProtKB-ARBA"/>
</dbReference>
<protein>
    <recommendedName>
        <fullName evidence="20">Centrosomin N-terminal motif 1 domain-containing protein</fullName>
    </recommendedName>
</protein>
<evidence type="ECO:0000256" key="14">
    <source>
        <dbReference type="SAM" id="Coils"/>
    </source>
</evidence>
<reference evidence="18" key="1">
    <citation type="submission" date="2021-03" db="EMBL/GenBank/DDBJ databases">
        <authorList>
            <person name="Tagirdzhanova G."/>
        </authorList>
    </citation>
    <scope>NUCLEOTIDE SEQUENCE</scope>
</reference>
<dbReference type="InterPro" id="IPR019528">
    <property type="entry name" value="PACT_domain"/>
</dbReference>
<keyword evidence="12" id="KW-0206">Cytoskeleton</keyword>
<feature type="compositionally biased region" description="Low complexity" evidence="15">
    <location>
        <begin position="1486"/>
        <end position="1521"/>
    </location>
</feature>